<organism evidence="1 2">
    <name type="scientific">Solidesulfovibrio aerotolerans</name>
    <dbReference type="NCBI Taxonomy" id="295255"/>
    <lineage>
        <taxon>Bacteria</taxon>
        <taxon>Pseudomonadati</taxon>
        <taxon>Thermodesulfobacteriota</taxon>
        <taxon>Desulfovibrionia</taxon>
        <taxon>Desulfovibrionales</taxon>
        <taxon>Desulfovibrionaceae</taxon>
        <taxon>Solidesulfovibrio</taxon>
    </lineage>
</organism>
<dbReference type="Gene3D" id="1.25.40.10">
    <property type="entry name" value="Tetratricopeptide repeat domain"/>
    <property type="match status" value="1"/>
</dbReference>
<keyword evidence="2" id="KW-1185">Reference proteome</keyword>
<proteinExistence type="predicted"/>
<evidence type="ECO:0000313" key="1">
    <source>
        <dbReference type="EMBL" id="MYL82651.1"/>
    </source>
</evidence>
<name>A0A7C9N0Z7_9BACT</name>
<dbReference type="Proteomes" id="UP000482487">
    <property type="component" value="Unassembled WGS sequence"/>
</dbReference>
<dbReference type="SUPFAM" id="SSF81901">
    <property type="entry name" value="HCP-like"/>
    <property type="match status" value="1"/>
</dbReference>
<dbReference type="Pfam" id="PF08238">
    <property type="entry name" value="Sel1"/>
    <property type="match status" value="2"/>
</dbReference>
<sequence>MGLAGLAGTHFAQAQTPALEAPLPENADPFPGLLALAGNGDPKAQCAVGIDYLNGRRVAQDYRLGLHWLSKASDAGFAYARYVLADVYSRGYAGVPVDDASAYYYASLAAASSSLDDKVRERAAKLRDASAKRLSTAQLAAMQAKAALAPLDAAVGH</sequence>
<comment type="caution">
    <text evidence="1">The sequence shown here is derived from an EMBL/GenBank/DDBJ whole genome shotgun (WGS) entry which is preliminary data.</text>
</comment>
<dbReference type="OrthoDB" id="7056571at2"/>
<dbReference type="InterPro" id="IPR011990">
    <property type="entry name" value="TPR-like_helical_dom_sf"/>
</dbReference>
<dbReference type="EMBL" id="WVUD01000006">
    <property type="protein sequence ID" value="MYL82651.1"/>
    <property type="molecule type" value="Genomic_DNA"/>
</dbReference>
<reference evidence="1 2" key="1">
    <citation type="submission" date="2020-01" db="EMBL/GenBank/DDBJ databases">
        <title>Genome sequence of Desulfovibrio aerotolerans DSM 16695(T).</title>
        <authorList>
            <person name="Karnachuk O."/>
            <person name="Avakyan M."/>
            <person name="Mardanov A."/>
            <person name="Kadnikov V."/>
            <person name="Ravin N."/>
        </authorList>
    </citation>
    <scope>NUCLEOTIDE SEQUENCE [LARGE SCALE GENOMIC DNA]</scope>
    <source>
        <strain evidence="1 2">DSM 16695</strain>
    </source>
</reference>
<accession>A0A7C9N0Z7</accession>
<evidence type="ECO:0000313" key="2">
    <source>
        <dbReference type="Proteomes" id="UP000482487"/>
    </source>
</evidence>
<dbReference type="AlphaFoldDB" id="A0A7C9N0Z7"/>
<gene>
    <name evidence="1" type="ORF">GTA51_05810</name>
</gene>
<protein>
    <submittedName>
        <fullName evidence="1">Sel1 repeat family protein</fullName>
    </submittedName>
</protein>
<dbReference type="SMART" id="SM00671">
    <property type="entry name" value="SEL1"/>
    <property type="match status" value="2"/>
</dbReference>
<dbReference type="InterPro" id="IPR006597">
    <property type="entry name" value="Sel1-like"/>
</dbReference>